<keyword evidence="2" id="KW-0813">Transport</keyword>
<dbReference type="Proteomes" id="UP000001753">
    <property type="component" value="Chromosome"/>
</dbReference>
<dbReference type="GO" id="GO:0005886">
    <property type="term" value="C:plasma membrane"/>
    <property type="evidence" value="ECO:0007669"/>
    <property type="project" value="UniProtKB-SubCell"/>
</dbReference>
<sequence>MNKEGVMVESLLLSIVIIITLGIASQWTAWRFQLPAIVVMAVAGLLIGPVFGIINPKEVLGDVFSPLVSLSVAIILFEGSLSLDVRELRGLSKPVFRIVTFGAFIAWIAGSLAAHYVAGLDWAVAFIIGGLFIVTGPTVIIPLLRQARLKPRTAAILKWEGIIVDPFGALLAVFAFQIVNFLTKENVHLHTLLYFFAGSLFAMVLGYAFSIFMSYMILKGKVPEYLKAPILLVTVLLCFGIADEVMHETGMLAVTVMGITLARMKKYISSIGDIRHFNENISVLLTSTVFIILTASLPRTTIMEIFSWPIISFVLMMLFVVRPLSIWVSTIGTELTRSERALVGWIAPRGIVALTVSSYFATELLQEGYKDASILTALTFALVITTVCAHGFSIGFLAKKLGLANTQPPGILISGASTFSTAFAMHCKEMGIPSLIVDVSEEHLQCAKVKGLNTYNGQVLSEQLQFEVDMNQYEYLISVTDTDSYNVLVANTYVPQFGHHNTFLLPIHDVEKIEQERISLSKKAHLLFGQNEIYEELDRKIEEGYTFKTIQVEEEQKINKEESDSEDVILFIRHDDGSLTFSTLYKYIAVIPGDELVVLAKQ</sequence>
<evidence type="ECO:0000256" key="6">
    <source>
        <dbReference type="ARBA" id="ARBA00022989"/>
    </source>
</evidence>
<dbReference type="Pfam" id="PF02254">
    <property type="entry name" value="TrkA_N"/>
    <property type="match status" value="1"/>
</dbReference>
<feature type="transmembrane region" description="Helical" evidence="9">
    <location>
        <begin position="95"/>
        <end position="116"/>
    </location>
</feature>
<feature type="transmembrane region" description="Helical" evidence="9">
    <location>
        <begin position="156"/>
        <end position="179"/>
    </location>
</feature>
<feature type="domain" description="Cation/H+ exchanger transmembrane" evidence="10">
    <location>
        <begin position="20"/>
        <end position="400"/>
    </location>
</feature>
<feature type="transmembrane region" description="Helical" evidence="9">
    <location>
        <begin position="191"/>
        <end position="218"/>
    </location>
</feature>
<dbReference type="PANTHER" id="PTHR32507:SF0">
    <property type="entry name" value="NA(+)_H(+) ANTIPORTER 2-RELATED"/>
    <property type="match status" value="1"/>
</dbReference>
<dbReference type="Gene3D" id="3.40.50.720">
    <property type="entry name" value="NAD(P)-binding Rossmann-like Domain"/>
    <property type="match status" value="1"/>
</dbReference>
<protein>
    <submittedName>
        <fullName evidence="12">Na(+):H(+) antiporter</fullName>
    </submittedName>
</protein>
<name>C2Y009_BACMY</name>
<evidence type="ECO:0000256" key="5">
    <source>
        <dbReference type="ARBA" id="ARBA00022692"/>
    </source>
</evidence>
<feature type="transmembrane region" description="Helical" evidence="9">
    <location>
        <begin position="122"/>
        <end position="144"/>
    </location>
</feature>
<keyword evidence="3" id="KW-0050">Antiport</keyword>
<dbReference type="AlphaFoldDB" id="C2Y009"/>
<feature type="domain" description="RCK N-terminal" evidence="11">
    <location>
        <begin position="411"/>
        <end position="493"/>
    </location>
</feature>
<organism evidence="12">
    <name type="scientific">Bacillus mycoides</name>
    <dbReference type="NCBI Taxonomy" id="1405"/>
    <lineage>
        <taxon>Bacteria</taxon>
        <taxon>Bacillati</taxon>
        <taxon>Bacillota</taxon>
        <taxon>Bacilli</taxon>
        <taxon>Bacillales</taxon>
        <taxon>Bacillaceae</taxon>
        <taxon>Bacillus</taxon>
        <taxon>Bacillus cereus group</taxon>
    </lineage>
</organism>
<feature type="transmembrane region" description="Helical" evidence="9">
    <location>
        <begin position="302"/>
        <end position="321"/>
    </location>
</feature>
<dbReference type="HOGENOM" id="CLU_005912_10_1_9"/>
<dbReference type="InterPro" id="IPR006153">
    <property type="entry name" value="Cation/H_exchanger_TM"/>
</dbReference>
<evidence type="ECO:0000259" key="11">
    <source>
        <dbReference type="Pfam" id="PF02254"/>
    </source>
</evidence>
<feature type="transmembrane region" description="Helical" evidence="9">
    <location>
        <begin position="342"/>
        <end position="362"/>
    </location>
</feature>
<reference evidence="12" key="1">
    <citation type="journal article" date="2012" name="Genome Res.">
        <title>Genomic characterization of the Bacillus cereus sensu lato species: Backdrop to the evolution of Bacillus anthracis.</title>
        <authorList>
            <person name="Zwick M.E."/>
            <person name="Joseph S.J."/>
            <person name="Didelot X."/>
            <person name="Chen P.E."/>
            <person name="Bishop-Lilly K.A."/>
            <person name="Stewart A.C."/>
            <person name="Willner K."/>
            <person name="Nolan N."/>
            <person name="Lentz S."/>
            <person name="Thomason M.K."/>
            <person name="Sozhamannan S."/>
            <person name="Mateczun A.J."/>
            <person name="Du L."/>
            <person name="Read T.D."/>
        </authorList>
    </citation>
    <scope>NUCLEOTIDE SEQUENCE [LARGE SCALE GENOMIC DNA]</scope>
    <source>
        <strain evidence="12">AH603</strain>
    </source>
</reference>
<evidence type="ECO:0000256" key="7">
    <source>
        <dbReference type="ARBA" id="ARBA00023065"/>
    </source>
</evidence>
<evidence type="ECO:0000259" key="10">
    <source>
        <dbReference type="Pfam" id="PF00999"/>
    </source>
</evidence>
<dbReference type="GO" id="GO:0006813">
    <property type="term" value="P:potassium ion transport"/>
    <property type="evidence" value="ECO:0007669"/>
    <property type="project" value="InterPro"/>
</dbReference>
<dbReference type="GO" id="GO:0015297">
    <property type="term" value="F:antiporter activity"/>
    <property type="evidence" value="ECO:0007669"/>
    <property type="project" value="UniProtKB-KW"/>
</dbReference>
<keyword evidence="6 9" id="KW-1133">Transmembrane helix</keyword>
<evidence type="ECO:0000256" key="3">
    <source>
        <dbReference type="ARBA" id="ARBA00022449"/>
    </source>
</evidence>
<accession>C2Y009</accession>
<dbReference type="PANTHER" id="PTHR32507">
    <property type="entry name" value="NA(+)/H(+) ANTIPORTER 1"/>
    <property type="match status" value="1"/>
</dbReference>
<comment type="caution">
    <text evidence="12">The sequence shown here is derived from an EMBL/GenBank/DDBJ whole genome shotgun (WGS) entry which is preliminary data.</text>
</comment>
<dbReference type="EMBL" id="ACMP01000116">
    <property type="protein sequence ID" value="EEL68731.1"/>
    <property type="molecule type" value="Genomic_DNA"/>
</dbReference>
<evidence type="ECO:0000256" key="2">
    <source>
        <dbReference type="ARBA" id="ARBA00022448"/>
    </source>
</evidence>
<dbReference type="InterPro" id="IPR036291">
    <property type="entry name" value="NAD(P)-bd_dom_sf"/>
</dbReference>
<comment type="subcellular location">
    <subcellularLocation>
        <location evidence="1">Cell membrane</location>
        <topology evidence="1">Multi-pass membrane protein</topology>
    </subcellularLocation>
</comment>
<dbReference type="SUPFAM" id="SSF51735">
    <property type="entry name" value="NAD(P)-binding Rossmann-fold domains"/>
    <property type="match status" value="1"/>
</dbReference>
<keyword evidence="8 9" id="KW-0472">Membrane</keyword>
<feature type="transmembrane region" description="Helical" evidence="9">
    <location>
        <begin position="374"/>
        <end position="398"/>
    </location>
</feature>
<gene>
    <name evidence="12" type="ORF">bcere0026_42950</name>
</gene>
<keyword evidence="7" id="KW-0406">Ion transport</keyword>
<evidence type="ECO:0000256" key="9">
    <source>
        <dbReference type="SAM" id="Phobius"/>
    </source>
</evidence>
<feature type="transmembrane region" description="Helical" evidence="9">
    <location>
        <begin position="36"/>
        <end position="54"/>
    </location>
</feature>
<evidence type="ECO:0000256" key="1">
    <source>
        <dbReference type="ARBA" id="ARBA00004651"/>
    </source>
</evidence>
<dbReference type="InterPro" id="IPR038770">
    <property type="entry name" value="Na+/solute_symporter_sf"/>
</dbReference>
<feature type="transmembrane region" description="Helical" evidence="9">
    <location>
        <begin position="277"/>
        <end position="296"/>
    </location>
</feature>
<keyword evidence="5 9" id="KW-0812">Transmembrane</keyword>
<dbReference type="InterPro" id="IPR003148">
    <property type="entry name" value="RCK_N"/>
</dbReference>
<dbReference type="GO" id="GO:1902600">
    <property type="term" value="P:proton transmembrane transport"/>
    <property type="evidence" value="ECO:0007669"/>
    <property type="project" value="InterPro"/>
</dbReference>
<dbReference type="Pfam" id="PF00999">
    <property type="entry name" value="Na_H_Exchanger"/>
    <property type="match status" value="1"/>
</dbReference>
<evidence type="ECO:0000313" key="12">
    <source>
        <dbReference type="EMBL" id="EEL68731.1"/>
    </source>
</evidence>
<feature type="transmembrane region" description="Helical" evidence="9">
    <location>
        <begin position="225"/>
        <end position="242"/>
    </location>
</feature>
<feature type="transmembrane region" description="Helical" evidence="9">
    <location>
        <begin position="6"/>
        <end position="24"/>
    </location>
</feature>
<proteinExistence type="predicted"/>
<keyword evidence="4" id="KW-1003">Cell membrane</keyword>
<dbReference type="Gene3D" id="1.20.1530.20">
    <property type="match status" value="1"/>
</dbReference>
<evidence type="ECO:0000256" key="4">
    <source>
        <dbReference type="ARBA" id="ARBA00022475"/>
    </source>
</evidence>
<evidence type="ECO:0000256" key="8">
    <source>
        <dbReference type="ARBA" id="ARBA00023136"/>
    </source>
</evidence>
<feature type="transmembrane region" description="Helical" evidence="9">
    <location>
        <begin position="66"/>
        <end position="83"/>
    </location>
</feature>